<dbReference type="PANTHER" id="PTHR43303:SF3">
    <property type="entry name" value="BLR3436 PROTEIN"/>
    <property type="match status" value="1"/>
</dbReference>
<dbReference type="Pfam" id="PF00724">
    <property type="entry name" value="Oxidored_FMN"/>
    <property type="match status" value="1"/>
</dbReference>
<dbReference type="EMBL" id="CP012159">
    <property type="protein sequence ID" value="AKT39514.1"/>
    <property type="molecule type" value="Genomic_DNA"/>
</dbReference>
<dbReference type="AlphaFoldDB" id="A0A0K1EF85"/>
<dbReference type="GO" id="GO:0050661">
    <property type="term" value="F:NADP binding"/>
    <property type="evidence" value="ECO:0007669"/>
    <property type="project" value="InterPro"/>
</dbReference>
<dbReference type="Gene3D" id="3.30.9.20">
    <property type="match status" value="1"/>
</dbReference>
<dbReference type="Pfam" id="PF01494">
    <property type="entry name" value="FAD_binding_3"/>
    <property type="match status" value="1"/>
</dbReference>
<dbReference type="KEGG" id="ccro:CMC5_036610"/>
<dbReference type="Gene3D" id="3.20.20.70">
    <property type="entry name" value="Aldolase class I"/>
    <property type="match status" value="1"/>
</dbReference>
<dbReference type="InterPro" id="IPR013785">
    <property type="entry name" value="Aldolase_TIM"/>
</dbReference>
<accession>A0A0K1EF85</accession>
<dbReference type="CDD" id="cd02932">
    <property type="entry name" value="OYE_YqiM_FMN"/>
    <property type="match status" value="1"/>
</dbReference>
<dbReference type="SUPFAM" id="SSF51395">
    <property type="entry name" value="FMN-linked oxidoreductases"/>
    <property type="match status" value="1"/>
</dbReference>
<protein>
    <submittedName>
        <fullName evidence="4">Salicylyl-CoA 5-hydroxylase</fullName>
    </submittedName>
</protein>
<reference evidence="4 5" key="1">
    <citation type="submission" date="2015-07" db="EMBL/GenBank/DDBJ databases">
        <title>Genome analysis of myxobacterium Chondromyces crocatus Cm c5 reveals a high potential for natural compound synthesis and the genetic basis for the loss of fruiting body formation.</title>
        <authorList>
            <person name="Zaburannyi N."/>
            <person name="Bunk B."/>
            <person name="Maier J."/>
            <person name="Overmann J."/>
            <person name="Mueller R."/>
        </authorList>
    </citation>
    <scope>NUCLEOTIDE SEQUENCE [LARGE SCALE GENOMIC DNA]</scope>
    <source>
        <strain evidence="4 5">Cm c5</strain>
    </source>
</reference>
<evidence type="ECO:0000313" key="5">
    <source>
        <dbReference type="Proteomes" id="UP000067626"/>
    </source>
</evidence>
<evidence type="ECO:0000313" key="4">
    <source>
        <dbReference type="EMBL" id="AKT39514.1"/>
    </source>
</evidence>
<dbReference type="GO" id="GO:0010181">
    <property type="term" value="F:FMN binding"/>
    <property type="evidence" value="ECO:0007669"/>
    <property type="project" value="InterPro"/>
</dbReference>
<feature type="domain" description="FAD-binding" evidence="3">
    <location>
        <begin position="29"/>
        <end position="345"/>
    </location>
</feature>
<dbReference type="PANTHER" id="PTHR43303">
    <property type="entry name" value="NADPH DEHYDROGENASE C23G7.10C-RELATED"/>
    <property type="match status" value="1"/>
</dbReference>
<dbReference type="GO" id="GO:0003959">
    <property type="term" value="F:NADPH dehydrogenase activity"/>
    <property type="evidence" value="ECO:0007669"/>
    <property type="project" value="InterPro"/>
</dbReference>
<evidence type="ECO:0000259" key="2">
    <source>
        <dbReference type="Pfam" id="PF00724"/>
    </source>
</evidence>
<dbReference type="InterPro" id="IPR036188">
    <property type="entry name" value="FAD/NAD-bd_sf"/>
</dbReference>
<dbReference type="GO" id="GO:0071949">
    <property type="term" value="F:FAD binding"/>
    <property type="evidence" value="ECO:0007669"/>
    <property type="project" value="InterPro"/>
</dbReference>
<proteinExistence type="predicted"/>
<dbReference type="PRINTS" id="PR00420">
    <property type="entry name" value="RNGMNOXGNASE"/>
</dbReference>
<organism evidence="4 5">
    <name type="scientific">Chondromyces crocatus</name>
    <dbReference type="NCBI Taxonomy" id="52"/>
    <lineage>
        <taxon>Bacteria</taxon>
        <taxon>Pseudomonadati</taxon>
        <taxon>Myxococcota</taxon>
        <taxon>Polyangia</taxon>
        <taxon>Polyangiales</taxon>
        <taxon>Polyangiaceae</taxon>
        <taxon>Chondromyces</taxon>
    </lineage>
</organism>
<dbReference type="InterPro" id="IPR001155">
    <property type="entry name" value="OxRdtase_FMN_N"/>
</dbReference>
<dbReference type="Proteomes" id="UP000067626">
    <property type="component" value="Chromosome"/>
</dbReference>
<dbReference type="SUPFAM" id="SSF51905">
    <property type="entry name" value="FAD/NAD(P)-binding domain"/>
    <property type="match status" value="1"/>
</dbReference>
<evidence type="ECO:0000259" key="3">
    <source>
        <dbReference type="Pfam" id="PF01494"/>
    </source>
</evidence>
<gene>
    <name evidence="4" type="ORF">CMC5_036610</name>
</gene>
<dbReference type="Gene3D" id="3.50.50.60">
    <property type="entry name" value="FAD/NAD(P)-binding domain"/>
    <property type="match status" value="1"/>
</dbReference>
<keyword evidence="5" id="KW-1185">Reference proteome</keyword>
<dbReference type="InterPro" id="IPR002938">
    <property type="entry name" value="FAD-bd"/>
</dbReference>
<feature type="region of interest" description="Disordered" evidence="1">
    <location>
        <begin position="1"/>
        <end position="21"/>
    </location>
</feature>
<name>A0A0K1EF85_CHOCO</name>
<feature type="domain" description="NADH:flavin oxidoreductase/NADH oxidase N-terminal" evidence="2">
    <location>
        <begin position="423"/>
        <end position="755"/>
    </location>
</feature>
<dbReference type="PATRIC" id="fig|52.7.peg.4035"/>
<dbReference type="STRING" id="52.CMC5_036610"/>
<sequence>MRPSRARTGQHERALAPPRPMRNTPLMRIVCIGGGPAGLYFALLMKKARPDSSVTVLERNRADDTFGFGVVFSDATLENLAQADLPTYQAITRRFSHWNDIDIQYRGQLLRSTGHGFSGLSRQALLDILQERARNLGVELNFEQEIRPDATLPGVDLLVIADGVNSALRTRFAAWFQPEIDERPNRFVWLGTTFPFDAFTFWFKETRDGLFMVHAYRYEEERSTFIVECSADTFARAGLDPADEDATLVYCERLFAEELKGHRLLKNRSVWRQFPTVKNARWHHERMVLLGDAAHTAHFSIGSGTKLAMEDAIALVDALGEKKTVPEALEAYETERRKVVQSTQRAAQVSLSWFESAERYLGMEPLPFAFGLLSRSLRVTHENLQLRDPAFVAQVDARFAGMAEKQSGQPLARGLRGDAPPPMFTPFRLRDVVFPNRVVVSPMCMYSATEGTIDDWHLVHLGSRAMGGAGLVMTEMTDVSAEARITPGCAGMYTEEHARAFARVVDFVHHHTPAKIGIQLGHAGRKGATRLMWEGMDQPLADGGWSLLSASPLPYFPHSQVPREMDRGAMDRVIADFERAASLSVQAGFDLLEVHLAHGYLLASFISPLTNHRTDDYGGTIEQRMRFPLEVFDAVRAIWPASRPMSARISAADWAPGGLPPEDAVAVARLLKQHGCDIIDVSTGQTVAEARPEFGRLFQVPFSDRVRHEVGLPTMAVGAISSWADVNSVLAAERADLCCLGRAHLYDPYWTRHAARDQGFDLPWPSQYAVARDFSPR</sequence>
<evidence type="ECO:0000256" key="1">
    <source>
        <dbReference type="SAM" id="MobiDB-lite"/>
    </source>
</evidence>
<dbReference type="InterPro" id="IPR044152">
    <property type="entry name" value="YqjM-like"/>
</dbReference>
<dbReference type="NCBIfam" id="NF006101">
    <property type="entry name" value="PRK08255.1"/>
    <property type="match status" value="1"/>
</dbReference>